<dbReference type="EMBL" id="MU004196">
    <property type="protein sequence ID" value="KAF2491203.1"/>
    <property type="molecule type" value="Genomic_DNA"/>
</dbReference>
<evidence type="ECO:0000256" key="1">
    <source>
        <dbReference type="SAM" id="MobiDB-lite"/>
    </source>
</evidence>
<accession>A0A6A6QHS5</accession>
<organism evidence="2 3">
    <name type="scientific">Lophium mytilinum</name>
    <dbReference type="NCBI Taxonomy" id="390894"/>
    <lineage>
        <taxon>Eukaryota</taxon>
        <taxon>Fungi</taxon>
        <taxon>Dikarya</taxon>
        <taxon>Ascomycota</taxon>
        <taxon>Pezizomycotina</taxon>
        <taxon>Dothideomycetes</taxon>
        <taxon>Pleosporomycetidae</taxon>
        <taxon>Mytilinidiales</taxon>
        <taxon>Mytilinidiaceae</taxon>
        <taxon>Lophium</taxon>
    </lineage>
</organism>
<reference evidence="2" key="1">
    <citation type="journal article" date="2020" name="Stud. Mycol.">
        <title>101 Dothideomycetes genomes: a test case for predicting lifestyles and emergence of pathogens.</title>
        <authorList>
            <person name="Haridas S."/>
            <person name="Albert R."/>
            <person name="Binder M."/>
            <person name="Bloem J."/>
            <person name="Labutti K."/>
            <person name="Salamov A."/>
            <person name="Andreopoulos B."/>
            <person name="Baker S."/>
            <person name="Barry K."/>
            <person name="Bills G."/>
            <person name="Bluhm B."/>
            <person name="Cannon C."/>
            <person name="Castanera R."/>
            <person name="Culley D."/>
            <person name="Daum C."/>
            <person name="Ezra D."/>
            <person name="Gonzalez J."/>
            <person name="Henrissat B."/>
            <person name="Kuo A."/>
            <person name="Liang C."/>
            <person name="Lipzen A."/>
            <person name="Lutzoni F."/>
            <person name="Magnuson J."/>
            <person name="Mondo S."/>
            <person name="Nolan M."/>
            <person name="Ohm R."/>
            <person name="Pangilinan J."/>
            <person name="Park H.-J."/>
            <person name="Ramirez L."/>
            <person name="Alfaro M."/>
            <person name="Sun H."/>
            <person name="Tritt A."/>
            <person name="Yoshinaga Y."/>
            <person name="Zwiers L.-H."/>
            <person name="Turgeon B."/>
            <person name="Goodwin S."/>
            <person name="Spatafora J."/>
            <person name="Crous P."/>
            <person name="Grigoriev I."/>
        </authorList>
    </citation>
    <scope>NUCLEOTIDE SEQUENCE</scope>
    <source>
        <strain evidence="2">CBS 269.34</strain>
    </source>
</reference>
<dbReference type="AlphaFoldDB" id="A0A6A6QHS5"/>
<feature type="compositionally biased region" description="Acidic residues" evidence="1">
    <location>
        <begin position="241"/>
        <end position="277"/>
    </location>
</feature>
<dbReference type="SUPFAM" id="SSF48371">
    <property type="entry name" value="ARM repeat"/>
    <property type="match status" value="1"/>
</dbReference>
<dbReference type="OrthoDB" id="62952at2759"/>
<dbReference type="InterPro" id="IPR016024">
    <property type="entry name" value="ARM-type_fold"/>
</dbReference>
<evidence type="ECO:0000313" key="2">
    <source>
        <dbReference type="EMBL" id="KAF2491203.1"/>
    </source>
</evidence>
<protein>
    <recommendedName>
        <fullName evidence="4">F-box domain-containing protein</fullName>
    </recommendedName>
</protein>
<dbReference type="Proteomes" id="UP000799750">
    <property type="component" value="Unassembled WGS sequence"/>
</dbReference>
<sequence length="277" mass="31923">MAGTNFLDLPAEIRNKIYGYILEPLDDAWIGKEYEDSAHARNILFVSKQLYSESSDVLAKQCTAHVEPKATPYTQRTTPNNDKDMFKKTKKNALRNFRHVVFEEMDFGSHGTWFKRMLGHYFDVRWSKCSGKRLADLTELREKLETFVAGSEEMQGHEKRTASVCVGNLFWTIPPYEGEDHFREALDQFAWCLQLMSSDSHTMWTIEVAEAAKENGDWARLVSWSGITAAQMEKQFKVVVEGDEDDDDEDGNEDNGDDDDDDEEDENEDEDQDEEDD</sequence>
<gene>
    <name evidence="2" type="ORF">BU16DRAFT_543445</name>
</gene>
<keyword evidence="3" id="KW-1185">Reference proteome</keyword>
<evidence type="ECO:0000313" key="3">
    <source>
        <dbReference type="Proteomes" id="UP000799750"/>
    </source>
</evidence>
<evidence type="ECO:0008006" key="4">
    <source>
        <dbReference type="Google" id="ProtNLM"/>
    </source>
</evidence>
<name>A0A6A6QHS5_9PEZI</name>
<proteinExistence type="predicted"/>
<feature type="region of interest" description="Disordered" evidence="1">
    <location>
        <begin position="239"/>
        <end position="277"/>
    </location>
</feature>